<proteinExistence type="predicted"/>
<evidence type="ECO:0000313" key="2">
    <source>
        <dbReference type="Proteomes" id="UP001198630"/>
    </source>
</evidence>
<dbReference type="EMBL" id="JAJNCO010000004">
    <property type="protein sequence ID" value="MCD2111049.1"/>
    <property type="molecule type" value="Genomic_DNA"/>
</dbReference>
<organism evidence="1 2">
    <name type="scientific">Rhodococcus rhodochrous</name>
    <dbReference type="NCBI Taxonomy" id="1829"/>
    <lineage>
        <taxon>Bacteria</taxon>
        <taxon>Bacillati</taxon>
        <taxon>Actinomycetota</taxon>
        <taxon>Actinomycetes</taxon>
        <taxon>Mycobacteriales</taxon>
        <taxon>Nocardiaceae</taxon>
        <taxon>Rhodococcus</taxon>
    </lineage>
</organism>
<accession>A0AAW4XD67</accession>
<evidence type="ECO:0000313" key="1">
    <source>
        <dbReference type="EMBL" id="MCD2111049.1"/>
    </source>
</evidence>
<sequence>MEFAPGSDPHDLIVASSAAHIVDRLPSAGIADRLFVEQCRGRGVMRRENSWR</sequence>
<dbReference type="Proteomes" id="UP001198630">
    <property type="component" value="Unassembled WGS sequence"/>
</dbReference>
<dbReference type="AlphaFoldDB" id="A0AAW4XD67"/>
<protein>
    <submittedName>
        <fullName evidence="1">Uncharacterized protein</fullName>
    </submittedName>
</protein>
<comment type="caution">
    <text evidence="1">The sequence shown here is derived from an EMBL/GenBank/DDBJ whole genome shotgun (WGS) entry which is preliminary data.</text>
</comment>
<gene>
    <name evidence="1" type="ORF">LQ384_08070</name>
</gene>
<reference evidence="1" key="1">
    <citation type="submission" date="2021-11" db="EMBL/GenBank/DDBJ databases">
        <title>Development of a sustainable strategy for remediation of hydrocarbon-contaminated territories based on the waste exchange concept.</title>
        <authorList>
            <person name="Elkin A."/>
        </authorList>
    </citation>
    <scope>NUCLEOTIDE SEQUENCE</scope>
    <source>
        <strain evidence="1">IEGM 757</strain>
    </source>
</reference>
<name>A0AAW4XD67_RHORH</name>